<evidence type="ECO:0000256" key="1">
    <source>
        <dbReference type="ARBA" id="ARBA00022603"/>
    </source>
</evidence>
<accession>A0ABW8NE75</accession>
<evidence type="ECO:0000256" key="2">
    <source>
        <dbReference type="ARBA" id="ARBA00022679"/>
    </source>
</evidence>
<dbReference type="PROSITE" id="PS01231">
    <property type="entry name" value="TRMA_2"/>
    <property type="match status" value="1"/>
</dbReference>
<dbReference type="InterPro" id="IPR029063">
    <property type="entry name" value="SAM-dependent_MTases_sf"/>
</dbReference>
<dbReference type="Gene3D" id="2.40.50.1070">
    <property type="match status" value="1"/>
</dbReference>
<organism evidence="8 9">
    <name type="scientific">Oceanobacter antarcticus</name>
    <dbReference type="NCBI Taxonomy" id="3133425"/>
    <lineage>
        <taxon>Bacteria</taxon>
        <taxon>Pseudomonadati</taxon>
        <taxon>Pseudomonadota</taxon>
        <taxon>Gammaproteobacteria</taxon>
        <taxon>Oceanospirillales</taxon>
        <taxon>Oceanospirillaceae</taxon>
        <taxon>Oceanobacter</taxon>
    </lineage>
</organism>
<dbReference type="Proteomes" id="UP001620597">
    <property type="component" value="Unassembled WGS sequence"/>
</dbReference>
<evidence type="ECO:0000256" key="6">
    <source>
        <dbReference type="PROSITE-ProRule" id="PRU01024"/>
    </source>
</evidence>
<dbReference type="GO" id="GO:0032259">
    <property type="term" value="P:methylation"/>
    <property type="evidence" value="ECO:0007669"/>
    <property type="project" value="UniProtKB-KW"/>
</dbReference>
<dbReference type="PROSITE" id="PS01230">
    <property type="entry name" value="TRMA_1"/>
    <property type="match status" value="1"/>
</dbReference>
<dbReference type="InterPro" id="IPR010280">
    <property type="entry name" value="U5_MeTrfase_fam"/>
</dbReference>
<dbReference type="SUPFAM" id="SSF53335">
    <property type="entry name" value="S-adenosyl-L-methionine-dependent methyltransferases"/>
    <property type="match status" value="1"/>
</dbReference>
<evidence type="ECO:0000313" key="9">
    <source>
        <dbReference type="Proteomes" id="UP001620597"/>
    </source>
</evidence>
<dbReference type="HAMAP" id="MF_01011">
    <property type="entry name" value="RNA_methyltr_TrmA"/>
    <property type="match status" value="1"/>
</dbReference>
<keyword evidence="1 5" id="KW-0489">Methyltransferase</keyword>
<dbReference type="RefSeq" id="WP_416204751.1">
    <property type="nucleotide sequence ID" value="NZ_JBBKTX010000002.1"/>
</dbReference>
<dbReference type="PANTHER" id="PTHR47790">
    <property type="entry name" value="TRNA/TMRNA (URACIL-C(5))-METHYLTRANSFERASE"/>
    <property type="match status" value="1"/>
</dbReference>
<dbReference type="EMBL" id="JBBKTX010000002">
    <property type="protein sequence ID" value="MFK4751256.1"/>
    <property type="molecule type" value="Genomic_DNA"/>
</dbReference>
<dbReference type="PANTHER" id="PTHR47790:SF2">
    <property type="entry name" value="TRNA_TMRNA (URACIL-C(5))-METHYLTRANSFERASE"/>
    <property type="match status" value="1"/>
</dbReference>
<dbReference type="Pfam" id="PF05958">
    <property type="entry name" value="tRNA_U5-meth_tr"/>
    <property type="match status" value="1"/>
</dbReference>
<feature type="binding site" evidence="5 6">
    <location>
        <position position="189"/>
    </location>
    <ligand>
        <name>S-adenosyl-L-methionine</name>
        <dbReference type="ChEBI" id="CHEBI:59789"/>
    </ligand>
</feature>
<feature type="active site" evidence="7">
    <location>
        <position position="323"/>
    </location>
</feature>
<keyword evidence="3 5" id="KW-0949">S-adenosyl-L-methionine</keyword>
<feature type="active site" description="Nucleophile" evidence="5 6">
    <location>
        <position position="323"/>
    </location>
</feature>
<comment type="similarity">
    <text evidence="5">Belongs to the class I-like SAM-binding methyltransferase superfamily. RNA M5U methyltransferase family. TrmA subfamily.</text>
</comment>
<feature type="active site" description="Proton acceptor" evidence="5">
    <location>
        <position position="357"/>
    </location>
</feature>
<comment type="catalytic activity">
    <reaction evidence="5">
        <text>uridine(54) in tRNA + S-adenosyl-L-methionine = 5-methyluridine(54) in tRNA + S-adenosyl-L-homocysteine + H(+)</text>
        <dbReference type="Rhea" id="RHEA:42712"/>
        <dbReference type="Rhea" id="RHEA-COMP:10167"/>
        <dbReference type="Rhea" id="RHEA-COMP:10193"/>
        <dbReference type="ChEBI" id="CHEBI:15378"/>
        <dbReference type="ChEBI" id="CHEBI:57856"/>
        <dbReference type="ChEBI" id="CHEBI:59789"/>
        <dbReference type="ChEBI" id="CHEBI:65315"/>
        <dbReference type="ChEBI" id="CHEBI:74447"/>
        <dbReference type="EC" id="2.1.1.35"/>
    </reaction>
</comment>
<dbReference type="Gene3D" id="3.40.50.150">
    <property type="entry name" value="Vaccinia Virus protein VP39"/>
    <property type="match status" value="1"/>
</dbReference>
<evidence type="ECO:0000256" key="3">
    <source>
        <dbReference type="ARBA" id="ARBA00022691"/>
    </source>
</evidence>
<feature type="binding site" evidence="5 6">
    <location>
        <position position="298"/>
    </location>
    <ligand>
        <name>S-adenosyl-L-methionine</name>
        <dbReference type="ChEBI" id="CHEBI:59789"/>
    </ligand>
</feature>
<dbReference type="InterPro" id="IPR030391">
    <property type="entry name" value="MeTrfase_TrmA_CS"/>
</dbReference>
<dbReference type="InterPro" id="IPR011869">
    <property type="entry name" value="TrmA_MeTrfase"/>
</dbReference>
<keyword evidence="9" id="KW-1185">Reference proteome</keyword>
<keyword evidence="4 5" id="KW-0819">tRNA processing</keyword>
<comment type="caution">
    <text evidence="8">The sequence shown here is derived from an EMBL/GenBank/DDBJ whole genome shotgun (WGS) entry which is preliminary data.</text>
</comment>
<evidence type="ECO:0000256" key="5">
    <source>
        <dbReference type="HAMAP-Rule" id="MF_01011"/>
    </source>
</evidence>
<keyword evidence="2 5" id="KW-0808">Transferase</keyword>
<gene>
    <name evidence="5 8" type="primary">trmA</name>
    <name evidence="8" type="ORF">WG929_02435</name>
</gene>
<dbReference type="GO" id="GO:0030697">
    <property type="term" value="F:tRNA (uracil(54)-C5)-methyltransferase activity, S-adenosyl methionine-dependent"/>
    <property type="evidence" value="ECO:0007669"/>
    <property type="project" value="UniProtKB-EC"/>
</dbReference>
<evidence type="ECO:0000256" key="7">
    <source>
        <dbReference type="PROSITE-ProRule" id="PRU10015"/>
    </source>
</evidence>
<evidence type="ECO:0000313" key="8">
    <source>
        <dbReference type="EMBL" id="MFK4751256.1"/>
    </source>
</evidence>
<protein>
    <recommendedName>
        <fullName evidence="5">tRNA/tmRNA (uracil-C(5))-methyltransferase</fullName>
        <ecNumber evidence="5">2.1.1.35</ecNumber>
    </recommendedName>
    <alternativeName>
        <fullName evidence="5">tRNA (uracil(54)-C(5))-methyltransferase</fullName>
    </alternativeName>
    <alternativeName>
        <fullName evidence="5">tRNA(m5U54)-methyltransferase</fullName>
        <shortName evidence="5">RUMT</shortName>
    </alternativeName>
    <alternativeName>
        <fullName evidence="5">tmRNA (uracil(341)-C(5))-methyltransferase</fullName>
    </alternativeName>
</protein>
<name>A0ABW8NE75_9GAMM</name>
<comment type="function">
    <text evidence="5">Dual-specificity methyltransferase that catalyzes the formation of 5-methyluridine at position 54 (m5U54) in all tRNAs, and that of position 341 (m5U341) in tmRNA (transfer-mRNA).</text>
</comment>
<dbReference type="CDD" id="cd02440">
    <property type="entry name" value="AdoMet_MTases"/>
    <property type="match status" value="1"/>
</dbReference>
<dbReference type="NCBIfam" id="TIGR02143">
    <property type="entry name" value="trmA_only"/>
    <property type="match status" value="1"/>
</dbReference>
<dbReference type="InterPro" id="IPR030390">
    <property type="entry name" value="MeTrfase_TrmA_AS"/>
</dbReference>
<evidence type="ECO:0000256" key="4">
    <source>
        <dbReference type="ARBA" id="ARBA00022694"/>
    </source>
</evidence>
<feature type="binding site" evidence="5 6">
    <location>
        <position position="238"/>
    </location>
    <ligand>
        <name>S-adenosyl-L-methionine</name>
        <dbReference type="ChEBI" id="CHEBI:59789"/>
    </ligand>
</feature>
<proteinExistence type="inferred from homology"/>
<dbReference type="EC" id="2.1.1.35" evidence="5"/>
<feature type="binding site" evidence="5 6">
    <location>
        <position position="217"/>
    </location>
    <ligand>
        <name>S-adenosyl-L-methionine</name>
        <dbReference type="ChEBI" id="CHEBI:59789"/>
    </ligand>
</feature>
<comment type="catalytic activity">
    <reaction evidence="5">
        <text>uridine(341) in tmRNA + S-adenosyl-L-methionine = 5-methyluridine(341) in tmRNA + S-adenosyl-L-homocysteine + H(+)</text>
        <dbReference type="Rhea" id="RHEA:43612"/>
        <dbReference type="Rhea" id="RHEA-COMP:10630"/>
        <dbReference type="Rhea" id="RHEA-COMP:10631"/>
        <dbReference type="ChEBI" id="CHEBI:15378"/>
        <dbReference type="ChEBI" id="CHEBI:57856"/>
        <dbReference type="ChEBI" id="CHEBI:59789"/>
        <dbReference type="ChEBI" id="CHEBI:65315"/>
        <dbReference type="ChEBI" id="CHEBI:74447"/>
    </reaction>
</comment>
<reference evidence="8 9" key="1">
    <citation type="submission" date="2024-03" db="EMBL/GenBank/DDBJ databases">
        <title>High-quality draft genome sequence of Oceanobacter sp. wDCs-4.</title>
        <authorList>
            <person name="Dong C."/>
        </authorList>
    </citation>
    <scope>NUCLEOTIDE SEQUENCE [LARGE SCALE GENOMIC DNA]</scope>
    <source>
        <strain evidence="9">wDCs-4</strain>
    </source>
</reference>
<feature type="binding site" evidence="5">
    <location>
        <position position="222"/>
    </location>
    <ligand>
        <name>S-adenosyl-L-methionine</name>
        <dbReference type="ChEBI" id="CHEBI:59789"/>
    </ligand>
</feature>
<dbReference type="PROSITE" id="PS51687">
    <property type="entry name" value="SAM_MT_RNA_M5U"/>
    <property type="match status" value="1"/>
</dbReference>
<sequence>MSDLYQPGVTPEQYPELLEQKCQTLTQRLSEFSPPELEVFASRASHFRLRAEFRLWHSGDRCFYAMFDPDDRKKPLEVLDFPIASELINDLMQRLLAELQHNQPLRRKLFQVEFLTTLSGDALITLIYHKKLDDGWEIEARALMARLNVAIIGRSRKQKVVLERDYVTEQLEVDGQRYGYRQIEGGFTQPNGAMNQHMLSWARSCSEGIGGDLLELYCGNGNFSIALANCFDRVMATEISKTSVAAAQINIADNQIDNLIIARLASEDFVQALRGEKQFERLKDIDLGSYDFRTVLVDPPRAGLDDESVKQLQGYDNIIYISCNPETLQANLRLLSQTHTIQRFALFDQFPYTHHIETGVLLTRKPV</sequence>